<name>A0AAD8JY10_TARER</name>
<dbReference type="EMBL" id="JAUHHV010000010">
    <property type="protein sequence ID" value="KAK1410786.1"/>
    <property type="molecule type" value="Genomic_DNA"/>
</dbReference>
<reference evidence="2" key="1">
    <citation type="journal article" date="2023" name="bioRxiv">
        <title>Improved chromosome-level genome assembly for marigold (Tagetes erecta).</title>
        <authorList>
            <person name="Jiang F."/>
            <person name="Yuan L."/>
            <person name="Wang S."/>
            <person name="Wang H."/>
            <person name="Xu D."/>
            <person name="Wang A."/>
            <person name="Fan W."/>
        </authorList>
    </citation>
    <scope>NUCLEOTIDE SEQUENCE</scope>
    <source>
        <strain evidence="2">WSJ</strain>
        <tissue evidence="2">Leaf</tissue>
    </source>
</reference>
<dbReference type="GO" id="GO:0004714">
    <property type="term" value="F:transmembrane receptor protein tyrosine kinase activity"/>
    <property type="evidence" value="ECO:0007669"/>
    <property type="project" value="InterPro"/>
</dbReference>
<dbReference type="Gene3D" id="1.10.510.10">
    <property type="entry name" value="Transferase(Phosphotransferase) domain 1"/>
    <property type="match status" value="1"/>
</dbReference>
<dbReference type="InterPro" id="IPR045272">
    <property type="entry name" value="ANXUR1/2-like"/>
</dbReference>
<dbReference type="PANTHER" id="PTHR27003:SF383">
    <property type="entry name" value="TYROSINE-PROTEIN KINASE, NON-RECEPTOR JAK_TYK2-RELATED"/>
    <property type="match status" value="1"/>
</dbReference>
<comment type="caution">
    <text evidence="2">The sequence shown here is derived from an EMBL/GenBank/DDBJ whole genome shotgun (WGS) entry which is preliminary data.</text>
</comment>
<dbReference type="InterPro" id="IPR000719">
    <property type="entry name" value="Prot_kinase_dom"/>
</dbReference>
<dbReference type="SUPFAM" id="SSF56112">
    <property type="entry name" value="Protein kinase-like (PK-like)"/>
    <property type="match status" value="1"/>
</dbReference>
<dbReference type="PROSITE" id="PS50011">
    <property type="entry name" value="PROTEIN_KINASE_DOM"/>
    <property type="match status" value="1"/>
</dbReference>
<dbReference type="GO" id="GO:0005886">
    <property type="term" value="C:plasma membrane"/>
    <property type="evidence" value="ECO:0007669"/>
    <property type="project" value="TreeGrafter"/>
</dbReference>
<dbReference type="GO" id="GO:0009506">
    <property type="term" value="C:plasmodesma"/>
    <property type="evidence" value="ECO:0007669"/>
    <property type="project" value="TreeGrafter"/>
</dbReference>
<evidence type="ECO:0000313" key="3">
    <source>
        <dbReference type="Proteomes" id="UP001229421"/>
    </source>
</evidence>
<dbReference type="Proteomes" id="UP001229421">
    <property type="component" value="Unassembled WGS sequence"/>
</dbReference>
<proteinExistence type="predicted"/>
<keyword evidence="3" id="KW-1185">Reference proteome</keyword>
<dbReference type="PANTHER" id="PTHR27003">
    <property type="entry name" value="OS07G0166700 PROTEIN"/>
    <property type="match status" value="1"/>
</dbReference>
<evidence type="ECO:0000259" key="1">
    <source>
        <dbReference type="PROSITE" id="PS50011"/>
    </source>
</evidence>
<accession>A0AAD8JY10</accession>
<protein>
    <recommendedName>
        <fullName evidence="1">Protein kinase domain-containing protein</fullName>
    </recommendedName>
</protein>
<evidence type="ECO:0000313" key="2">
    <source>
        <dbReference type="EMBL" id="KAK1410786.1"/>
    </source>
</evidence>
<gene>
    <name evidence="2" type="ORF">QVD17_37325</name>
</gene>
<dbReference type="GO" id="GO:0005524">
    <property type="term" value="F:ATP binding"/>
    <property type="evidence" value="ECO:0007669"/>
    <property type="project" value="InterPro"/>
</dbReference>
<organism evidence="2 3">
    <name type="scientific">Tagetes erecta</name>
    <name type="common">African marigold</name>
    <dbReference type="NCBI Taxonomy" id="13708"/>
    <lineage>
        <taxon>Eukaryota</taxon>
        <taxon>Viridiplantae</taxon>
        <taxon>Streptophyta</taxon>
        <taxon>Embryophyta</taxon>
        <taxon>Tracheophyta</taxon>
        <taxon>Spermatophyta</taxon>
        <taxon>Magnoliopsida</taxon>
        <taxon>eudicotyledons</taxon>
        <taxon>Gunneridae</taxon>
        <taxon>Pentapetalae</taxon>
        <taxon>asterids</taxon>
        <taxon>campanulids</taxon>
        <taxon>Asterales</taxon>
        <taxon>Asteraceae</taxon>
        <taxon>Asteroideae</taxon>
        <taxon>Heliantheae alliance</taxon>
        <taxon>Tageteae</taxon>
        <taxon>Tagetes</taxon>
    </lineage>
</organism>
<sequence>MEQDVLCEPVGTIGYVDPAIEKIGGASTKSDIYSFGVVLFEILCGRNAFIENEAKRFLAPLAKYHYENNTLEDVIDPNLWKQIFARSLLTYTNIAYVVKIFWERIWNT</sequence>
<feature type="domain" description="Protein kinase" evidence="1">
    <location>
        <begin position="1"/>
        <end position="108"/>
    </location>
</feature>
<dbReference type="AlphaFoldDB" id="A0AAD8JY10"/>
<dbReference type="InterPro" id="IPR011009">
    <property type="entry name" value="Kinase-like_dom_sf"/>
</dbReference>